<comment type="caution">
    <text evidence="3">The sequence shown here is derived from an EMBL/GenBank/DDBJ whole genome shotgun (WGS) entry which is preliminary data.</text>
</comment>
<feature type="region of interest" description="Disordered" evidence="1">
    <location>
        <begin position="82"/>
        <end position="135"/>
    </location>
</feature>
<feature type="compositionally biased region" description="Basic and acidic residues" evidence="1">
    <location>
        <begin position="112"/>
        <end position="124"/>
    </location>
</feature>
<keyword evidence="2" id="KW-0812">Transmembrane</keyword>
<feature type="compositionally biased region" description="Basic and acidic residues" evidence="1">
    <location>
        <begin position="82"/>
        <end position="99"/>
    </location>
</feature>
<organism evidence="3 4">
    <name type="scientific">Lithospermum erythrorhizon</name>
    <name type="common">Purple gromwell</name>
    <name type="synonym">Lithospermum officinale var. erythrorhizon</name>
    <dbReference type="NCBI Taxonomy" id="34254"/>
    <lineage>
        <taxon>Eukaryota</taxon>
        <taxon>Viridiplantae</taxon>
        <taxon>Streptophyta</taxon>
        <taxon>Embryophyta</taxon>
        <taxon>Tracheophyta</taxon>
        <taxon>Spermatophyta</taxon>
        <taxon>Magnoliopsida</taxon>
        <taxon>eudicotyledons</taxon>
        <taxon>Gunneridae</taxon>
        <taxon>Pentapetalae</taxon>
        <taxon>asterids</taxon>
        <taxon>lamiids</taxon>
        <taxon>Boraginales</taxon>
        <taxon>Boraginaceae</taxon>
        <taxon>Boraginoideae</taxon>
        <taxon>Lithospermeae</taxon>
        <taxon>Lithospermum</taxon>
    </lineage>
</organism>
<evidence type="ECO:0000313" key="3">
    <source>
        <dbReference type="EMBL" id="GAA0139077.1"/>
    </source>
</evidence>
<evidence type="ECO:0000313" key="4">
    <source>
        <dbReference type="Proteomes" id="UP001454036"/>
    </source>
</evidence>
<protein>
    <submittedName>
        <fullName evidence="3">Uncharacterized protein</fullName>
    </submittedName>
</protein>
<keyword evidence="4" id="KW-1185">Reference proteome</keyword>
<feature type="compositionally biased region" description="Acidic residues" evidence="1">
    <location>
        <begin position="125"/>
        <end position="135"/>
    </location>
</feature>
<evidence type="ECO:0000256" key="2">
    <source>
        <dbReference type="SAM" id="Phobius"/>
    </source>
</evidence>
<gene>
    <name evidence="3" type="ORF">LIER_00698</name>
</gene>
<sequence length="135" mass="15938">MLKQSPSRNQRSKGVKQKYPLNILFLLIIFLWIIYQVKQFSDENNSKKENSTKMFAKGLNEDGFFRFGRKAIMNNLFDKRAEFDRHEEGDEKEVEDNKLNEGSGEEDVDSIEQDKAEETDHEQLEDLIDEDDKEE</sequence>
<dbReference type="EMBL" id="BAABME010000056">
    <property type="protein sequence ID" value="GAA0139077.1"/>
    <property type="molecule type" value="Genomic_DNA"/>
</dbReference>
<proteinExistence type="predicted"/>
<reference evidence="3 4" key="1">
    <citation type="submission" date="2024-01" db="EMBL/GenBank/DDBJ databases">
        <title>The complete chloroplast genome sequence of Lithospermum erythrorhizon: insights into the phylogenetic relationship among Boraginaceae species and the maternal lineages of purple gromwells.</title>
        <authorList>
            <person name="Okada T."/>
            <person name="Watanabe K."/>
        </authorList>
    </citation>
    <scope>NUCLEOTIDE SEQUENCE [LARGE SCALE GENOMIC DNA]</scope>
</reference>
<keyword evidence="2" id="KW-0472">Membrane</keyword>
<keyword evidence="2" id="KW-1133">Transmembrane helix</keyword>
<dbReference type="PANTHER" id="PTHR33700">
    <property type="entry name" value="MYB-LIKE PROTEIN X"/>
    <property type="match status" value="1"/>
</dbReference>
<name>A0AAV3NN35_LITER</name>
<accession>A0AAV3NN35</accession>
<feature type="transmembrane region" description="Helical" evidence="2">
    <location>
        <begin position="21"/>
        <end position="37"/>
    </location>
</feature>
<dbReference type="Proteomes" id="UP001454036">
    <property type="component" value="Unassembled WGS sequence"/>
</dbReference>
<dbReference type="PANTHER" id="PTHR33700:SF4">
    <property type="entry name" value="MYB-LIKE PROTEIN X"/>
    <property type="match status" value="1"/>
</dbReference>
<evidence type="ECO:0000256" key="1">
    <source>
        <dbReference type="SAM" id="MobiDB-lite"/>
    </source>
</evidence>
<dbReference type="AlphaFoldDB" id="A0AAV3NN35"/>